<dbReference type="EMBL" id="BGPR01000010">
    <property type="protein sequence ID" value="GBL76754.1"/>
    <property type="molecule type" value="Genomic_DNA"/>
</dbReference>
<organism evidence="1 2">
    <name type="scientific">Araneus ventricosus</name>
    <name type="common">Orbweaver spider</name>
    <name type="synonym">Epeira ventricosa</name>
    <dbReference type="NCBI Taxonomy" id="182803"/>
    <lineage>
        <taxon>Eukaryota</taxon>
        <taxon>Metazoa</taxon>
        <taxon>Ecdysozoa</taxon>
        <taxon>Arthropoda</taxon>
        <taxon>Chelicerata</taxon>
        <taxon>Arachnida</taxon>
        <taxon>Araneae</taxon>
        <taxon>Araneomorphae</taxon>
        <taxon>Entelegynae</taxon>
        <taxon>Araneoidea</taxon>
        <taxon>Araneidae</taxon>
        <taxon>Araneus</taxon>
    </lineage>
</organism>
<evidence type="ECO:0000313" key="2">
    <source>
        <dbReference type="Proteomes" id="UP000499080"/>
    </source>
</evidence>
<dbReference type="Proteomes" id="UP000499080">
    <property type="component" value="Unassembled WGS sequence"/>
</dbReference>
<gene>
    <name evidence="1" type="ORF">AVEN_53430_1</name>
</gene>
<dbReference type="AlphaFoldDB" id="A0A4Y2ACS4"/>
<name>A0A4Y2ACS4_ARAVE</name>
<accession>A0A4Y2ACS4</accession>
<reference evidence="1 2" key="1">
    <citation type="journal article" date="2019" name="Sci. Rep.">
        <title>Orb-weaving spider Araneus ventricosus genome elucidates the spidroin gene catalogue.</title>
        <authorList>
            <person name="Kono N."/>
            <person name="Nakamura H."/>
            <person name="Ohtoshi R."/>
            <person name="Moran D.A.P."/>
            <person name="Shinohara A."/>
            <person name="Yoshida Y."/>
            <person name="Fujiwara M."/>
            <person name="Mori M."/>
            <person name="Tomita M."/>
            <person name="Arakawa K."/>
        </authorList>
    </citation>
    <scope>NUCLEOTIDE SEQUENCE [LARGE SCALE GENOMIC DNA]</scope>
</reference>
<proteinExistence type="predicted"/>
<evidence type="ECO:0000313" key="1">
    <source>
        <dbReference type="EMBL" id="GBL76754.1"/>
    </source>
</evidence>
<comment type="caution">
    <text evidence="1">The sequence shown here is derived from an EMBL/GenBank/DDBJ whole genome shotgun (WGS) entry which is preliminary data.</text>
</comment>
<protein>
    <submittedName>
        <fullName evidence="1">Uncharacterized protein</fullName>
    </submittedName>
</protein>
<keyword evidence="2" id="KW-1185">Reference proteome</keyword>
<sequence>MRTTSHRADTIWNYNNVARYKRYISIINEWLDASAATSFLCYLGRWIVGWLERFGEMSVNGGRSKEANKRKETSVKYLRAVVDCASVLGTIRLVEFQSAINPQRLLWVDEKLTMGTLINTVCGWLVMYCLEDSRTLAEFLF</sequence>